<keyword evidence="10" id="KW-0234">DNA repair</keyword>
<feature type="binding site" evidence="8">
    <location>
        <position position="350"/>
    </location>
    <ligand>
        <name>Mg(2+)</name>
        <dbReference type="ChEBI" id="CHEBI:18420"/>
        <label>1</label>
    </ligand>
</feature>
<dbReference type="NCBIfam" id="TIGR00413">
    <property type="entry name" value="rlpA"/>
    <property type="match status" value="1"/>
</dbReference>
<dbReference type="GO" id="GO:0046872">
    <property type="term" value="F:metal ion binding"/>
    <property type="evidence" value="ECO:0007669"/>
    <property type="project" value="UniProtKB-KW"/>
</dbReference>
<evidence type="ECO:0000256" key="9">
    <source>
        <dbReference type="PIRSR" id="PIRSR604808-3"/>
    </source>
</evidence>
<evidence type="ECO:0000256" key="10">
    <source>
        <dbReference type="RuleBase" id="RU362131"/>
    </source>
</evidence>
<feature type="binding site" evidence="8">
    <location>
        <position position="352"/>
    </location>
    <ligand>
        <name>Mg(2+)</name>
        <dbReference type="ChEBI" id="CHEBI:18420"/>
        <label>1</label>
    </ligand>
</feature>
<feature type="site" description="Transition state stabilizer" evidence="9">
    <location>
        <position position="352"/>
    </location>
</feature>
<dbReference type="EMBL" id="JAAGAX010000511">
    <property type="protein sequence ID" value="KAF2281861.1"/>
    <property type="molecule type" value="Genomic_DNA"/>
</dbReference>
<accession>A0A6A6JZ42</accession>
<protein>
    <recommendedName>
        <fullName evidence="10">DNA-(apurinic or apyrimidinic site) endonuclease</fullName>
        <ecNumber evidence="10">3.1.-.-</ecNumber>
    </recommendedName>
</protein>
<comment type="cofactor">
    <cofactor evidence="1">
        <name>Mn(2+)</name>
        <dbReference type="ChEBI" id="CHEBI:29035"/>
    </cofactor>
</comment>
<dbReference type="InterPro" id="IPR036908">
    <property type="entry name" value="RlpA-like_sf"/>
</dbReference>
<dbReference type="InterPro" id="IPR011250">
    <property type="entry name" value="OMP/PagP_B-barrel"/>
</dbReference>
<dbReference type="GO" id="GO:0003677">
    <property type="term" value="F:DNA binding"/>
    <property type="evidence" value="ECO:0007669"/>
    <property type="project" value="InterPro"/>
</dbReference>
<dbReference type="Gene3D" id="3.60.10.10">
    <property type="entry name" value="Endonuclease/exonuclease/phosphatase"/>
    <property type="match status" value="1"/>
</dbReference>
<keyword evidence="5 8" id="KW-0460">Magnesium</keyword>
<keyword evidence="10" id="KW-0227">DNA damage</keyword>
<dbReference type="AlphaFoldDB" id="A0A6A6JZ42"/>
<reference evidence="13 14" key="1">
    <citation type="journal article" date="2020" name="Mol. Plant">
        <title>The Chromosome-Based Rubber Tree Genome Provides New Insights into Spurge Genome Evolution and Rubber Biosynthesis.</title>
        <authorList>
            <person name="Liu J."/>
            <person name="Shi C."/>
            <person name="Shi C.C."/>
            <person name="Li W."/>
            <person name="Zhang Q.J."/>
            <person name="Zhang Y."/>
            <person name="Li K."/>
            <person name="Lu H.F."/>
            <person name="Shi C."/>
            <person name="Zhu S.T."/>
            <person name="Xiao Z.Y."/>
            <person name="Nan H."/>
            <person name="Yue Y."/>
            <person name="Zhu X.G."/>
            <person name="Wu Y."/>
            <person name="Hong X.N."/>
            <person name="Fan G.Y."/>
            <person name="Tong Y."/>
            <person name="Zhang D."/>
            <person name="Mao C.L."/>
            <person name="Liu Y.L."/>
            <person name="Hao S.J."/>
            <person name="Liu W.Q."/>
            <person name="Lv M.Q."/>
            <person name="Zhang H.B."/>
            <person name="Liu Y."/>
            <person name="Hu-Tang G.R."/>
            <person name="Wang J.P."/>
            <person name="Wang J.H."/>
            <person name="Sun Y.H."/>
            <person name="Ni S.B."/>
            <person name="Chen W.B."/>
            <person name="Zhang X.C."/>
            <person name="Jiao Y.N."/>
            <person name="Eichler E.E."/>
            <person name="Li G.H."/>
            <person name="Liu X."/>
            <person name="Gao L.Z."/>
        </authorList>
    </citation>
    <scope>NUCLEOTIDE SEQUENCE [LARGE SCALE GENOMIC DNA]</scope>
    <source>
        <strain evidence="14">cv. GT1</strain>
        <tissue evidence="13">Leaf</tissue>
    </source>
</reference>
<evidence type="ECO:0000256" key="8">
    <source>
        <dbReference type="PIRSR" id="PIRSR604808-2"/>
    </source>
</evidence>
<evidence type="ECO:0000256" key="7">
    <source>
        <dbReference type="ARBA" id="ARBA00023316"/>
    </source>
</evidence>
<organism evidence="13 14">
    <name type="scientific">Hevea brasiliensis</name>
    <name type="common">Para rubber tree</name>
    <name type="synonym">Siphonia brasiliensis</name>
    <dbReference type="NCBI Taxonomy" id="3981"/>
    <lineage>
        <taxon>Eukaryota</taxon>
        <taxon>Viridiplantae</taxon>
        <taxon>Streptophyta</taxon>
        <taxon>Embryophyta</taxon>
        <taxon>Tracheophyta</taxon>
        <taxon>Spermatophyta</taxon>
        <taxon>Magnoliopsida</taxon>
        <taxon>eudicotyledons</taxon>
        <taxon>Gunneridae</taxon>
        <taxon>Pentapetalae</taxon>
        <taxon>rosids</taxon>
        <taxon>fabids</taxon>
        <taxon>Malpighiales</taxon>
        <taxon>Euphorbiaceae</taxon>
        <taxon>Crotonoideae</taxon>
        <taxon>Micrandreae</taxon>
        <taxon>Hevea</taxon>
    </lineage>
</organism>
<feature type="binding site" evidence="8">
    <location>
        <position position="221"/>
    </location>
    <ligand>
        <name>Mg(2+)</name>
        <dbReference type="ChEBI" id="CHEBI:18420"/>
        <label>1</label>
    </ligand>
</feature>
<comment type="cofactor">
    <cofactor evidence="8 10">
        <name>Mg(2+)</name>
        <dbReference type="ChEBI" id="CHEBI:18420"/>
    </cofactor>
    <cofactor evidence="8 10">
        <name>Mn(2+)</name>
        <dbReference type="ChEBI" id="CHEBI:29035"/>
    </cofactor>
    <text evidence="8 10">Probably binds two magnesium or manganese ions per subunit.</text>
</comment>
<keyword evidence="14" id="KW-1185">Reference proteome</keyword>
<dbReference type="SUPFAM" id="SSF50685">
    <property type="entry name" value="Barwin-like endoglucanases"/>
    <property type="match status" value="1"/>
</dbReference>
<evidence type="ECO:0000313" key="14">
    <source>
        <dbReference type="Proteomes" id="UP000467840"/>
    </source>
</evidence>
<gene>
    <name evidence="13" type="ORF">GH714_042685</name>
</gene>
<proteinExistence type="inferred from homology"/>
<dbReference type="InterPro" id="IPR012997">
    <property type="entry name" value="RplA"/>
</dbReference>
<comment type="similarity">
    <text evidence="2 10">Belongs to the DNA repair enzymes AP/ExoA family.</text>
</comment>
<evidence type="ECO:0000259" key="12">
    <source>
        <dbReference type="Pfam" id="PF03372"/>
    </source>
</evidence>
<dbReference type="EC" id="3.1.-.-" evidence="10"/>
<keyword evidence="6" id="KW-0456">Lyase</keyword>
<feature type="domain" description="RlpA-like protein double-psi beta-barrel" evidence="11">
    <location>
        <begin position="476"/>
        <end position="564"/>
    </location>
</feature>
<dbReference type="InterPro" id="IPR034718">
    <property type="entry name" value="RlpA"/>
</dbReference>
<dbReference type="Gene3D" id="2.40.160.20">
    <property type="match status" value="1"/>
</dbReference>
<dbReference type="InterPro" id="IPR036691">
    <property type="entry name" value="Endo/exonu/phosph_ase_sf"/>
</dbReference>
<dbReference type="InterPro" id="IPR004808">
    <property type="entry name" value="AP_endonuc_1"/>
</dbReference>
<dbReference type="Pfam" id="PF03330">
    <property type="entry name" value="DPBB_1"/>
    <property type="match status" value="1"/>
</dbReference>
<evidence type="ECO:0000259" key="11">
    <source>
        <dbReference type="Pfam" id="PF03330"/>
    </source>
</evidence>
<dbReference type="InterPro" id="IPR005135">
    <property type="entry name" value="Endo/exonuclease/phosphatase"/>
</dbReference>
<comment type="caution">
    <text evidence="13">The sequence shown here is derived from an EMBL/GenBank/DDBJ whole genome shotgun (WGS) entry which is preliminary data.</text>
</comment>
<dbReference type="InterPro" id="IPR020848">
    <property type="entry name" value="AP_endonuclease_F1_CS"/>
</dbReference>
<evidence type="ECO:0000256" key="3">
    <source>
        <dbReference type="ARBA" id="ARBA00022723"/>
    </source>
</evidence>
<dbReference type="PROSITE" id="PS00728">
    <property type="entry name" value="AP_NUCLEASE_F1_3"/>
    <property type="match status" value="1"/>
</dbReference>
<dbReference type="PROSITE" id="PS51435">
    <property type="entry name" value="AP_NUCLEASE_F1_4"/>
    <property type="match status" value="1"/>
</dbReference>
<feature type="domain" description="Endonuclease/exonuclease/phosphatase" evidence="12">
    <location>
        <begin position="219"/>
        <end position="428"/>
    </location>
</feature>
<evidence type="ECO:0000256" key="2">
    <source>
        <dbReference type="ARBA" id="ARBA00007092"/>
    </source>
</evidence>
<feature type="site" description="Important for catalytic activity" evidence="9">
    <location>
        <position position="421"/>
    </location>
</feature>
<dbReference type="HAMAP" id="MF_02071">
    <property type="entry name" value="RlpA"/>
    <property type="match status" value="1"/>
</dbReference>
<sequence>METGFITTQLSRLFLKAPQCRIGYVHNVVYDNSLNLQYSTRIGSSWDLYASSIWPSATDRLYHEFEFRTSMAAPVLEEGRGSALHLIRRVLYDETVTAREAEGVLSVRRLSVSYGLYGYYPLGGEISLYAGSSVGMAKVLRYQGLRQYSEDLYGMVTQSKIGLSYPIVPGLEAYVGYNYRKHHWKYKTDTIYDEDGNSVLYDFQDFAFNSHGIELGLKFSETKCTDDQFPLAELEDLGYRCYIHGQKSRNGVAILSKYPVVGKVCDTIFDAEEGIGAVQDTGSYSMAEARYLECLVDCQDVKVRVASVYVPNGQEVDTETFAYKLNFLQCLKAKMLKLLAREDWLVIGGDYNVAPDDIDVYDAQALDGKLCFHPKERAGLREMLHLGFTDAFRVLHEGKQEFSWWNYREGAWQRNRGMRIDHLLLSPHAVDKLVECRCATSATKPGRNGAHYKIGTSYAINGIAYKPQYYDYYEEIGIASWYGGDFHNKPTANGDIFSKFLLTAAHKTLPMPSFVEITNLENGRKVTVKVNDRGPFVENRIIDLSEKAATLLGFRDKGTAKVKVLYLGKMSRKMLHEQLSNKARYAKLEERHRKDLIAAKTSVGYVLKVTEAAHAKRVASELRRQGIQGVRVLFKAGEYQVHMH</sequence>
<dbReference type="GO" id="GO:0016829">
    <property type="term" value="F:lyase activity"/>
    <property type="evidence" value="ECO:0007669"/>
    <property type="project" value="UniProtKB-KW"/>
</dbReference>
<keyword evidence="8" id="KW-0464">Manganese</keyword>
<keyword evidence="4" id="KW-0378">Hydrolase</keyword>
<dbReference type="Pfam" id="PF03372">
    <property type="entry name" value="Exo_endo_phos"/>
    <property type="match status" value="1"/>
</dbReference>
<dbReference type="GO" id="GO:0008311">
    <property type="term" value="F:double-stranded DNA 3'-5' DNA exonuclease activity"/>
    <property type="evidence" value="ECO:0007669"/>
    <property type="project" value="InterPro"/>
</dbReference>
<evidence type="ECO:0000256" key="1">
    <source>
        <dbReference type="ARBA" id="ARBA00001936"/>
    </source>
</evidence>
<dbReference type="InterPro" id="IPR037493">
    <property type="entry name" value="ExoIII-like"/>
</dbReference>
<dbReference type="PANTHER" id="PTHR43250">
    <property type="entry name" value="EXODEOXYRIBONUCLEASE III"/>
    <property type="match status" value="1"/>
</dbReference>
<keyword evidence="7" id="KW-0961">Cell wall biogenesis/degradation</keyword>
<evidence type="ECO:0000256" key="4">
    <source>
        <dbReference type="ARBA" id="ARBA00022801"/>
    </source>
</evidence>
<dbReference type="InterPro" id="IPR009009">
    <property type="entry name" value="RlpA-like_DPBB"/>
</dbReference>
<dbReference type="SUPFAM" id="SSF56925">
    <property type="entry name" value="OMPA-like"/>
    <property type="match status" value="1"/>
</dbReference>
<dbReference type="GO" id="GO:0071555">
    <property type="term" value="P:cell wall organization"/>
    <property type="evidence" value="ECO:0007669"/>
    <property type="project" value="UniProtKB-KW"/>
</dbReference>
<keyword evidence="3 8" id="KW-0479">Metal-binding</keyword>
<dbReference type="Gene3D" id="2.40.40.10">
    <property type="entry name" value="RlpA-like domain"/>
    <property type="match status" value="1"/>
</dbReference>
<dbReference type="SUPFAM" id="SSF56219">
    <property type="entry name" value="DNase I-like"/>
    <property type="match status" value="1"/>
</dbReference>
<dbReference type="CDD" id="cd22268">
    <property type="entry name" value="DPBB_RlpA-like"/>
    <property type="match status" value="1"/>
</dbReference>
<evidence type="ECO:0000313" key="13">
    <source>
        <dbReference type="EMBL" id="KAF2281861.1"/>
    </source>
</evidence>
<dbReference type="NCBIfam" id="TIGR00633">
    <property type="entry name" value="xth"/>
    <property type="match status" value="1"/>
</dbReference>
<evidence type="ECO:0000256" key="5">
    <source>
        <dbReference type="ARBA" id="ARBA00022842"/>
    </source>
</evidence>
<name>A0A6A6JZ42_HEVBR</name>
<dbReference type="GO" id="GO:0004519">
    <property type="term" value="F:endonuclease activity"/>
    <property type="evidence" value="ECO:0007669"/>
    <property type="project" value="InterPro"/>
</dbReference>
<dbReference type="PANTHER" id="PTHR43250:SF2">
    <property type="entry name" value="EXODEOXYRIBONUCLEASE III"/>
    <property type="match status" value="1"/>
</dbReference>
<evidence type="ECO:0000256" key="6">
    <source>
        <dbReference type="ARBA" id="ARBA00023239"/>
    </source>
</evidence>
<dbReference type="GO" id="GO:0006281">
    <property type="term" value="P:DNA repair"/>
    <property type="evidence" value="ECO:0007669"/>
    <property type="project" value="UniProtKB-KW"/>
</dbReference>
<dbReference type="Proteomes" id="UP000467840">
    <property type="component" value="Unassembled WGS sequence"/>
</dbReference>